<reference evidence="2" key="1">
    <citation type="submission" date="2021-01" db="EMBL/GenBank/DDBJ databases">
        <authorList>
            <person name="Zhong Y.L."/>
        </authorList>
    </citation>
    <scope>NUCLEOTIDE SEQUENCE</scope>
    <source>
        <strain evidence="2">KCTC 23302</strain>
    </source>
</reference>
<dbReference type="AlphaFoldDB" id="A0A936ZXA9"/>
<feature type="signal peptide" evidence="1">
    <location>
        <begin position="1"/>
        <end position="19"/>
    </location>
</feature>
<feature type="chain" id="PRO_5037473618" evidence="1">
    <location>
        <begin position="20"/>
        <end position="421"/>
    </location>
</feature>
<protein>
    <submittedName>
        <fullName evidence="2">tRNA modification GTPase</fullName>
    </submittedName>
</protein>
<evidence type="ECO:0000313" key="2">
    <source>
        <dbReference type="EMBL" id="MBL0682786.1"/>
    </source>
</evidence>
<evidence type="ECO:0000256" key="1">
    <source>
        <dbReference type="SAM" id="SignalP"/>
    </source>
</evidence>
<proteinExistence type="predicted"/>
<sequence>MNKQTLTILFLLLSYYSQAQIKFESGYFITNAGEKVECLIKNMDWKNNPTQIEYKTSEDAESKSETIRTIKEFGIIGKSKYQKHQVNIDKSKEEIDNLSTDRNPEFQLETLFLKVLVEGKANLYLYENQTLRKFFFKTEDKPIEQLIYKRYKVSQSEIGKNTRYKQQLWNTLKCDKISLKKVEALRYYKNQMINLFVDYNTCSNPDVEAVLYEKNQNEGSFNLTIRPRMNLASLKLEERDETLRVYDFGSKQNFSLGIEAEYILPFNKGKWGLFIEPTYQYFQSDAEVVIQDQSFSGNSRLLNASIDYKSIELPIGLRHYIFINNFSSLFITGAYVIDIDVNSKLDRKETITNNLTGRTSVTENSLELSSKGNFGLGIGFNYKSKYSVEFRYNTNRDLLSSFVNREAKYPITSIIVGYSIF</sequence>
<name>A0A936ZXA9_9FLAO</name>
<accession>A0A936ZXA9</accession>
<dbReference type="EMBL" id="JAERQJ010000001">
    <property type="protein sequence ID" value="MBL0682786.1"/>
    <property type="molecule type" value="Genomic_DNA"/>
</dbReference>
<organism evidence="2 3">
    <name type="scientific">Aquimarina mytili</name>
    <dbReference type="NCBI Taxonomy" id="874423"/>
    <lineage>
        <taxon>Bacteria</taxon>
        <taxon>Pseudomonadati</taxon>
        <taxon>Bacteroidota</taxon>
        <taxon>Flavobacteriia</taxon>
        <taxon>Flavobacteriales</taxon>
        <taxon>Flavobacteriaceae</taxon>
        <taxon>Aquimarina</taxon>
    </lineage>
</organism>
<dbReference type="Proteomes" id="UP000651057">
    <property type="component" value="Unassembled WGS sequence"/>
</dbReference>
<dbReference type="RefSeq" id="WP_201917086.1">
    <property type="nucleotide sequence ID" value="NZ_BAABAX010000021.1"/>
</dbReference>
<gene>
    <name evidence="2" type="ORF">JJQ60_04605</name>
</gene>
<keyword evidence="1" id="KW-0732">Signal</keyword>
<comment type="caution">
    <text evidence="2">The sequence shown here is derived from an EMBL/GenBank/DDBJ whole genome shotgun (WGS) entry which is preliminary data.</text>
</comment>
<keyword evidence="3" id="KW-1185">Reference proteome</keyword>
<evidence type="ECO:0000313" key="3">
    <source>
        <dbReference type="Proteomes" id="UP000651057"/>
    </source>
</evidence>